<keyword evidence="2" id="KW-1185">Reference proteome</keyword>
<dbReference type="InterPro" id="IPR009351">
    <property type="entry name" value="AlkZ-like"/>
</dbReference>
<evidence type="ECO:0000313" key="2">
    <source>
        <dbReference type="Proteomes" id="UP001385499"/>
    </source>
</evidence>
<dbReference type="Pfam" id="PF06224">
    <property type="entry name" value="AlkZ-like"/>
    <property type="match status" value="1"/>
</dbReference>
<sequence length="415" mass="48003">MNKTSFQPDLPLLPNALGRRLFIARHGLLQAPKGSGKGNDLLQVIEDLGFIQVDSINTVARAHHMILFARRSSYREKNLKQLSERDMQLFEHWTHDASMIPTRFYPHWMLKFERDAVTIRNRWRNWRREGFEEKFDAVLKRIADHGPTTSGDVGEGEARKSGGWWDWHPSKTALEYLWRSGQLSVCRRNGFQKVYDLTERVIPDQYRTERSDEAATIDWACHAALTRLGFATSGEIAAFFDLITPQEAKDWCARKLASGQIIEVLIEDCKTTTHRRSFAFPGILEDAAALEPATSRLRILSPFDPMLRDRKRAERLFGFHYRIEVFVPEPKRKYGYYVFPVLEGEHLVGRIDMKAFRADDKLIVKAFWPEHGIKASKSRLSKLDSELNRMARFSGVSEVAYADDWLREPMARSSD</sequence>
<dbReference type="RefSeq" id="WP_340276460.1">
    <property type="nucleotide sequence ID" value="NZ_JBAKIA010000015.1"/>
</dbReference>
<protein>
    <submittedName>
        <fullName evidence="1">Crosslink repair DNA glycosylase YcaQ family protein</fullName>
    </submittedName>
</protein>
<proteinExistence type="predicted"/>
<gene>
    <name evidence="1" type="ORF">V6575_18585</name>
</gene>
<organism evidence="1 2">
    <name type="scientific">Roseibium algae</name>
    <dbReference type="NCBI Taxonomy" id="3123038"/>
    <lineage>
        <taxon>Bacteria</taxon>
        <taxon>Pseudomonadati</taxon>
        <taxon>Pseudomonadota</taxon>
        <taxon>Alphaproteobacteria</taxon>
        <taxon>Hyphomicrobiales</taxon>
        <taxon>Stappiaceae</taxon>
        <taxon>Roseibium</taxon>
    </lineage>
</organism>
<name>A0ABU8TPK3_9HYPH</name>
<dbReference type="PANTHER" id="PTHR30528">
    <property type="entry name" value="CYTOPLASMIC PROTEIN"/>
    <property type="match status" value="1"/>
</dbReference>
<dbReference type="EMBL" id="JBAKIA010000015">
    <property type="protein sequence ID" value="MEJ8476103.1"/>
    <property type="molecule type" value="Genomic_DNA"/>
</dbReference>
<evidence type="ECO:0000313" key="1">
    <source>
        <dbReference type="EMBL" id="MEJ8476103.1"/>
    </source>
</evidence>
<dbReference type="PANTHER" id="PTHR30528:SF0">
    <property type="entry name" value="CYTOPLASMIC PROTEIN"/>
    <property type="match status" value="1"/>
</dbReference>
<accession>A0ABU8TPK3</accession>
<comment type="caution">
    <text evidence="1">The sequence shown here is derived from an EMBL/GenBank/DDBJ whole genome shotgun (WGS) entry which is preliminary data.</text>
</comment>
<dbReference type="Proteomes" id="UP001385499">
    <property type="component" value="Unassembled WGS sequence"/>
</dbReference>
<reference evidence="1 2" key="1">
    <citation type="submission" date="2024-02" db="EMBL/GenBank/DDBJ databases">
        <title>Roseibium algae sp. nov., isolated from marine alga (Grateloupia sp.), showing potential in myo-inositol conversion.</title>
        <authorList>
            <person name="Wang Y."/>
        </authorList>
    </citation>
    <scope>NUCLEOTIDE SEQUENCE [LARGE SCALE GENOMIC DNA]</scope>
    <source>
        <strain evidence="1 2">H3510</strain>
    </source>
</reference>